<keyword evidence="3" id="KW-1185">Reference proteome</keyword>
<dbReference type="Proteomes" id="UP000246099">
    <property type="component" value="Chromosome"/>
</dbReference>
<evidence type="ECO:0000313" key="3">
    <source>
        <dbReference type="Proteomes" id="UP000246099"/>
    </source>
</evidence>
<feature type="transmembrane region" description="Helical" evidence="1">
    <location>
        <begin position="20"/>
        <end position="43"/>
    </location>
</feature>
<feature type="transmembrane region" description="Helical" evidence="1">
    <location>
        <begin position="55"/>
        <end position="73"/>
    </location>
</feature>
<keyword evidence="1" id="KW-0812">Transmembrane</keyword>
<sequence>MEEEPKDNFDWQLLQFFIKIVRTVFIGMFWMLINIFFGLYLGFADPAESTPLRMFLFYTWLVLSLAGYVYYLWRLWRHKMPPP</sequence>
<evidence type="ECO:0000313" key="2">
    <source>
        <dbReference type="EMBL" id="AWO01510.1"/>
    </source>
</evidence>
<dbReference type="EMBL" id="CP029600">
    <property type="protein sequence ID" value="AWO01510.1"/>
    <property type="molecule type" value="Genomic_DNA"/>
</dbReference>
<evidence type="ECO:0000256" key="1">
    <source>
        <dbReference type="SAM" id="Phobius"/>
    </source>
</evidence>
<keyword evidence="1" id="KW-1133">Transmembrane helix</keyword>
<reference evidence="2 3" key="1">
    <citation type="submission" date="2018-05" db="EMBL/GenBank/DDBJ databases">
        <title>Chitinophaga sp. nov., isolated from rhizosphere soil of Alhagi.</title>
        <authorList>
            <person name="Liu Y."/>
        </authorList>
    </citation>
    <scope>NUCLEOTIDE SEQUENCE [LARGE SCALE GENOMIC DNA]</scope>
    <source>
        <strain evidence="2 3">T22</strain>
    </source>
</reference>
<organism evidence="2 3">
    <name type="scientific">Chitinophaga alhagiae</name>
    <dbReference type="NCBI Taxonomy" id="2203219"/>
    <lineage>
        <taxon>Bacteria</taxon>
        <taxon>Pseudomonadati</taxon>
        <taxon>Bacteroidota</taxon>
        <taxon>Chitinophagia</taxon>
        <taxon>Chitinophagales</taxon>
        <taxon>Chitinophagaceae</taxon>
        <taxon>Chitinophaga</taxon>
    </lineage>
</organism>
<dbReference type="RefSeq" id="WP_119077723.1">
    <property type="nucleotide sequence ID" value="NZ_CP029600.1"/>
</dbReference>
<protein>
    <submittedName>
        <fullName evidence="2">Uncharacterized protein</fullName>
    </submittedName>
</protein>
<proteinExistence type="predicted"/>
<name>A0ABM6WBX7_9BACT</name>
<accession>A0ABM6WBX7</accession>
<keyword evidence="1" id="KW-0472">Membrane</keyword>
<gene>
    <name evidence="2" type="ORF">DLD77_07295</name>
</gene>